<dbReference type="PANTHER" id="PTHR24379:SF121">
    <property type="entry name" value="C2H2-TYPE DOMAIN-CONTAINING PROTEIN"/>
    <property type="match status" value="1"/>
</dbReference>
<organism evidence="6 7">
    <name type="scientific">Leptotrombidium deliense</name>
    <dbReference type="NCBI Taxonomy" id="299467"/>
    <lineage>
        <taxon>Eukaryota</taxon>
        <taxon>Metazoa</taxon>
        <taxon>Ecdysozoa</taxon>
        <taxon>Arthropoda</taxon>
        <taxon>Chelicerata</taxon>
        <taxon>Arachnida</taxon>
        <taxon>Acari</taxon>
        <taxon>Acariformes</taxon>
        <taxon>Trombidiformes</taxon>
        <taxon>Prostigmata</taxon>
        <taxon>Anystina</taxon>
        <taxon>Parasitengona</taxon>
        <taxon>Trombiculoidea</taxon>
        <taxon>Trombiculidae</taxon>
        <taxon>Leptotrombidium</taxon>
    </lineage>
</organism>
<dbReference type="OrthoDB" id="8922241at2759"/>
<dbReference type="Gene3D" id="3.30.160.60">
    <property type="entry name" value="Classic Zinc Finger"/>
    <property type="match status" value="2"/>
</dbReference>
<evidence type="ECO:0000256" key="2">
    <source>
        <dbReference type="ARBA" id="ARBA00022737"/>
    </source>
</evidence>
<dbReference type="PANTHER" id="PTHR24379">
    <property type="entry name" value="KRAB AND ZINC FINGER DOMAIN-CONTAINING"/>
    <property type="match status" value="1"/>
</dbReference>
<keyword evidence="2" id="KW-0677">Repeat</keyword>
<reference evidence="6 7" key="1">
    <citation type="journal article" date="2018" name="Gigascience">
        <title>Genomes of trombidid mites reveal novel predicted allergens and laterally-transferred genes associated with secondary metabolism.</title>
        <authorList>
            <person name="Dong X."/>
            <person name="Chaisiri K."/>
            <person name="Xia D."/>
            <person name="Armstrong S.D."/>
            <person name="Fang Y."/>
            <person name="Donnelly M.J."/>
            <person name="Kadowaki T."/>
            <person name="McGarry J.W."/>
            <person name="Darby A.C."/>
            <person name="Makepeace B.L."/>
        </authorList>
    </citation>
    <scope>NUCLEOTIDE SEQUENCE [LARGE SCALE GENOMIC DNA]</scope>
    <source>
        <strain evidence="6">UoL-UT</strain>
    </source>
</reference>
<evidence type="ECO:0000313" key="6">
    <source>
        <dbReference type="EMBL" id="RWS26455.1"/>
    </source>
</evidence>
<keyword evidence="7" id="KW-1185">Reference proteome</keyword>
<dbReference type="VEuPathDB" id="VectorBase:LDEU005583"/>
<dbReference type="PROSITE" id="PS00028">
    <property type="entry name" value="ZINC_FINGER_C2H2_1"/>
    <property type="match status" value="2"/>
</dbReference>
<dbReference type="EMBL" id="NCKV01002743">
    <property type="protein sequence ID" value="RWS26455.1"/>
    <property type="molecule type" value="Genomic_DNA"/>
</dbReference>
<evidence type="ECO:0000259" key="5">
    <source>
        <dbReference type="PROSITE" id="PS00028"/>
    </source>
</evidence>
<sequence length="531" mass="60749">EDASVTMCNACGRGPYNSYYHFLEHKRQFCRALKGRKPLETFQTTVAENSAFIGTKAIKSITQRRPNIAKKSMVTLEPTPRQTARKSMNPVSVQIDRGEPKLNQVLTEDDDDGFADDFSVEPQDQIVKCSTCGDEIENIEKFALHKLKHISHEIFESASADPLKCEICNAKISHYQRMQQHLILHLQNFTVIRQKNLTEIRRKKQMNDDDSDDDEPLLTCPYCKANFVSRISLADHIRNACPSRYQCPKCQRTYLTKESLVEHKEQCIRNAALRSNSQRPAFKCRTCGLEFKVKQQLLWHEHACSKVYGADLAGRVEEIIQRTLTCGVCGMVSKDYENKLKHERRCLQRYLSDVGFRPLGVEEDTFSDVEPYEASSCDVSTVKSLSEKLDEETIKMLKEKYGIFKDPKILLRAEDITNFYEKSEADISEEENLKKLKKSFENLLLVLLGDDVYKEVVREDSADAVLNRMLNDLGEAPIAANGLSELTCFSQNLQTFLKLSIKEETLEKANHTAQSVEEVIVNLLTFPYELK</sequence>
<evidence type="ECO:0000256" key="4">
    <source>
        <dbReference type="ARBA" id="ARBA00022833"/>
    </source>
</evidence>
<evidence type="ECO:0000256" key="3">
    <source>
        <dbReference type="ARBA" id="ARBA00022771"/>
    </source>
</evidence>
<dbReference type="InterPro" id="IPR013087">
    <property type="entry name" value="Znf_C2H2_type"/>
</dbReference>
<evidence type="ECO:0000313" key="7">
    <source>
        <dbReference type="Proteomes" id="UP000288716"/>
    </source>
</evidence>
<protein>
    <submittedName>
        <fullName evidence="6">Zinc finger protein 82-like isoform X2</fullName>
    </submittedName>
</protein>
<proteinExistence type="predicted"/>
<dbReference type="Proteomes" id="UP000288716">
    <property type="component" value="Unassembled WGS sequence"/>
</dbReference>
<dbReference type="GO" id="GO:0008270">
    <property type="term" value="F:zinc ion binding"/>
    <property type="evidence" value="ECO:0007669"/>
    <property type="project" value="UniProtKB-KW"/>
</dbReference>
<keyword evidence="4" id="KW-0862">Zinc</keyword>
<comment type="caution">
    <text evidence="6">The sequence shown here is derived from an EMBL/GenBank/DDBJ whole genome shotgun (WGS) entry which is preliminary data.</text>
</comment>
<feature type="domain" description="C2H2-type" evidence="5">
    <location>
        <begin position="129"/>
        <end position="149"/>
    </location>
</feature>
<keyword evidence="1" id="KW-0479">Metal-binding</keyword>
<accession>A0A443SG29</accession>
<dbReference type="STRING" id="299467.A0A443SG29"/>
<evidence type="ECO:0000256" key="1">
    <source>
        <dbReference type="ARBA" id="ARBA00022723"/>
    </source>
</evidence>
<feature type="domain" description="C2H2-type" evidence="5">
    <location>
        <begin position="165"/>
        <end position="185"/>
    </location>
</feature>
<keyword evidence="3" id="KW-0863">Zinc-finger</keyword>
<dbReference type="AlphaFoldDB" id="A0A443SG29"/>
<dbReference type="SMART" id="SM00355">
    <property type="entry name" value="ZnF_C2H2"/>
    <property type="match status" value="6"/>
</dbReference>
<gene>
    <name evidence="6" type="ORF">B4U80_12972</name>
</gene>
<name>A0A443SG29_9ACAR</name>
<feature type="non-terminal residue" evidence="6">
    <location>
        <position position="1"/>
    </location>
</feature>